<evidence type="ECO:0000259" key="5">
    <source>
        <dbReference type="Pfam" id="PF00266"/>
    </source>
</evidence>
<keyword evidence="2" id="KW-0663">Pyridoxal phosphate</keyword>
<dbReference type="InterPro" id="IPR000192">
    <property type="entry name" value="Aminotrans_V_dom"/>
</dbReference>
<evidence type="ECO:0000256" key="3">
    <source>
        <dbReference type="RuleBase" id="RU004075"/>
    </source>
</evidence>
<sequence>MILTDRTARSLRAEFPLLDTCVYLNSNSTGAVPRGVEEVLRGYWRTLTRWRDEVWGDWLAQTSAYADALAAFLGAPPGSVVTDVNLSTLLARVGTCLDFGGPRSKVVTTGLEFPTVPLIWQGFARYGAELEIVGSGPGFDEAALEAAIDERTRCVCVSHGSYSTGALLDLRRIVTRAHSVGAYVIVDAYQTVGAVPLDVTELGVDFVLGGAHKWMCGAGTAFLYVRPDLIPDLRPAATGWLAGADPTSFRSPVVPAGDARRLASGTPVPLGPMMSRIGLDLLSGIGVETIRRHSLACTGRVLERADAAGIEVVTPREPHRRGGVVCLRFDGDERVSRSLVDRGMVCSWRGSLRVAPHIYNTIAEVDAFMDAVETERERITA</sequence>
<dbReference type="InterPro" id="IPR020578">
    <property type="entry name" value="Aminotrans_V_PyrdxlP_BS"/>
</dbReference>
<dbReference type="Gene3D" id="3.40.640.10">
    <property type="entry name" value="Type I PLP-dependent aspartate aminotransferase-like (Major domain)"/>
    <property type="match status" value="1"/>
</dbReference>
<dbReference type="GO" id="GO:0008483">
    <property type="term" value="F:transaminase activity"/>
    <property type="evidence" value="ECO:0007669"/>
    <property type="project" value="UniProtKB-KW"/>
</dbReference>
<dbReference type="PROSITE" id="PS00595">
    <property type="entry name" value="AA_TRANSFER_CLASS_5"/>
    <property type="match status" value="1"/>
</dbReference>
<comment type="similarity">
    <text evidence="3">Belongs to the class-V pyridoxal-phosphate-dependent aminotransferase family.</text>
</comment>
<dbReference type="RefSeq" id="WP_343974726.1">
    <property type="nucleotide sequence ID" value="NZ_BAAAGK010000127.1"/>
</dbReference>
<keyword evidence="6" id="KW-0032">Aminotransferase</keyword>
<name>A0ABW2T9U8_9ACTN</name>
<evidence type="ECO:0000313" key="6">
    <source>
        <dbReference type="EMBL" id="MFC7605483.1"/>
    </source>
</evidence>
<dbReference type="Pfam" id="PF00266">
    <property type="entry name" value="Aminotran_5"/>
    <property type="match status" value="1"/>
</dbReference>
<dbReference type="PANTHER" id="PTHR43586:SF15">
    <property type="entry name" value="BLR3095 PROTEIN"/>
    <property type="match status" value="1"/>
</dbReference>
<keyword evidence="7" id="KW-1185">Reference proteome</keyword>
<dbReference type="EMBL" id="JBHTEE010000001">
    <property type="protein sequence ID" value="MFC7605483.1"/>
    <property type="molecule type" value="Genomic_DNA"/>
</dbReference>
<evidence type="ECO:0000313" key="7">
    <source>
        <dbReference type="Proteomes" id="UP001596514"/>
    </source>
</evidence>
<evidence type="ECO:0000256" key="1">
    <source>
        <dbReference type="ARBA" id="ARBA00001933"/>
    </source>
</evidence>
<organism evidence="6 7">
    <name type="scientific">Streptosporangium amethystogenes subsp. fukuiense</name>
    <dbReference type="NCBI Taxonomy" id="698418"/>
    <lineage>
        <taxon>Bacteria</taxon>
        <taxon>Bacillati</taxon>
        <taxon>Actinomycetota</taxon>
        <taxon>Actinomycetes</taxon>
        <taxon>Streptosporangiales</taxon>
        <taxon>Streptosporangiaceae</taxon>
        <taxon>Streptosporangium</taxon>
    </lineage>
</organism>
<feature type="domain" description="Aminotransferase class V" evidence="5">
    <location>
        <begin position="100"/>
        <end position="367"/>
    </location>
</feature>
<evidence type="ECO:0000256" key="2">
    <source>
        <dbReference type="ARBA" id="ARBA00022898"/>
    </source>
</evidence>
<comment type="caution">
    <text evidence="6">The sequence shown here is derived from an EMBL/GenBank/DDBJ whole genome shotgun (WGS) entry which is preliminary data.</text>
</comment>
<evidence type="ECO:0000256" key="4">
    <source>
        <dbReference type="RuleBase" id="RU004504"/>
    </source>
</evidence>
<reference evidence="7" key="1">
    <citation type="journal article" date="2019" name="Int. J. Syst. Evol. Microbiol.">
        <title>The Global Catalogue of Microorganisms (GCM) 10K type strain sequencing project: providing services to taxonomists for standard genome sequencing and annotation.</title>
        <authorList>
            <consortium name="The Broad Institute Genomics Platform"/>
            <consortium name="The Broad Institute Genome Sequencing Center for Infectious Disease"/>
            <person name="Wu L."/>
            <person name="Ma J."/>
        </authorList>
    </citation>
    <scope>NUCLEOTIDE SEQUENCE [LARGE SCALE GENOMIC DNA]</scope>
    <source>
        <strain evidence="7">JCM 10083</strain>
    </source>
</reference>
<accession>A0ABW2T9U8</accession>
<dbReference type="Proteomes" id="UP001596514">
    <property type="component" value="Unassembled WGS sequence"/>
</dbReference>
<dbReference type="InterPro" id="IPR015424">
    <property type="entry name" value="PyrdxlP-dep_Trfase"/>
</dbReference>
<proteinExistence type="inferred from homology"/>
<dbReference type="PANTHER" id="PTHR43586">
    <property type="entry name" value="CYSTEINE DESULFURASE"/>
    <property type="match status" value="1"/>
</dbReference>
<gene>
    <name evidence="6" type="ORF">ACFQVD_35815</name>
</gene>
<keyword evidence="6" id="KW-0808">Transferase</keyword>
<dbReference type="InterPro" id="IPR015422">
    <property type="entry name" value="PyrdxlP-dep_Trfase_small"/>
</dbReference>
<dbReference type="InterPro" id="IPR015421">
    <property type="entry name" value="PyrdxlP-dep_Trfase_major"/>
</dbReference>
<comment type="cofactor">
    <cofactor evidence="1 4">
        <name>pyridoxal 5'-phosphate</name>
        <dbReference type="ChEBI" id="CHEBI:597326"/>
    </cofactor>
</comment>
<dbReference type="SUPFAM" id="SSF53383">
    <property type="entry name" value="PLP-dependent transferases"/>
    <property type="match status" value="1"/>
</dbReference>
<dbReference type="Gene3D" id="3.90.1150.10">
    <property type="entry name" value="Aspartate Aminotransferase, domain 1"/>
    <property type="match status" value="1"/>
</dbReference>
<protein>
    <submittedName>
        <fullName evidence="6">Aminotransferase class V-fold PLP-dependent enzyme</fullName>
    </submittedName>
</protein>